<gene>
    <name evidence="1" type="ORF">PENDEC_c006G04161</name>
</gene>
<keyword evidence="2" id="KW-1185">Reference proteome</keyword>
<dbReference type="EMBL" id="MDYL01000006">
    <property type="protein sequence ID" value="OQD75799.1"/>
    <property type="molecule type" value="Genomic_DNA"/>
</dbReference>
<name>A0A1V6PFD4_PENDC</name>
<proteinExistence type="predicted"/>
<sequence length="337" mass="36887">MPILCFKRSSRLFKGTSCPTDCVIPTGDGKAYDLNPEFRWVYNKLLIAESQDIACGPHGTNPAPHLFPIFSKPIYNLGGMGADARVIETLQDYWQSITAGHMWSEFLQGEHYSTDVAVVNGQPLWFSHTRGIPGPQQTWDYWEVNVPASPSLQQAITTFIKTHLTTYTGMLNIETIGGRAIEVHLRLSPQWPDLYGNQFLESLVTLYHEGCWPDVSPSLLTGYSVVLFDDEKYARLSTTIPDSFLEDMEQCFGNGGIANKSTEATLCPGGSGSSFCCGDTNECCTEGNEFTLTPKLVNFASNATATATGSSCDSDAGGWILVGKAKYKSKVRGTEAK</sequence>
<dbReference type="Proteomes" id="UP000191522">
    <property type="component" value="Unassembled WGS sequence"/>
</dbReference>
<dbReference type="AlphaFoldDB" id="A0A1V6PFD4"/>
<dbReference type="OrthoDB" id="4485030at2759"/>
<reference evidence="2" key="1">
    <citation type="journal article" date="2017" name="Nat. Microbiol.">
        <title>Global analysis of biosynthetic gene clusters reveals vast potential of secondary metabolite production in Penicillium species.</title>
        <authorList>
            <person name="Nielsen J.C."/>
            <person name="Grijseels S."/>
            <person name="Prigent S."/>
            <person name="Ji B."/>
            <person name="Dainat J."/>
            <person name="Nielsen K.F."/>
            <person name="Frisvad J.C."/>
            <person name="Workman M."/>
            <person name="Nielsen J."/>
        </authorList>
    </citation>
    <scope>NUCLEOTIDE SEQUENCE [LARGE SCALE GENOMIC DNA]</scope>
    <source>
        <strain evidence="2">IBT 11843</strain>
    </source>
</reference>
<evidence type="ECO:0000313" key="1">
    <source>
        <dbReference type="EMBL" id="OQD75799.1"/>
    </source>
</evidence>
<comment type="caution">
    <text evidence="1">The sequence shown here is derived from an EMBL/GenBank/DDBJ whole genome shotgun (WGS) entry which is preliminary data.</text>
</comment>
<evidence type="ECO:0000313" key="2">
    <source>
        <dbReference type="Proteomes" id="UP000191522"/>
    </source>
</evidence>
<accession>A0A1V6PFD4</accession>
<organism evidence="1 2">
    <name type="scientific">Penicillium decumbens</name>
    <dbReference type="NCBI Taxonomy" id="69771"/>
    <lineage>
        <taxon>Eukaryota</taxon>
        <taxon>Fungi</taxon>
        <taxon>Dikarya</taxon>
        <taxon>Ascomycota</taxon>
        <taxon>Pezizomycotina</taxon>
        <taxon>Eurotiomycetes</taxon>
        <taxon>Eurotiomycetidae</taxon>
        <taxon>Eurotiales</taxon>
        <taxon>Aspergillaceae</taxon>
        <taxon>Penicillium</taxon>
    </lineage>
</organism>
<dbReference type="OMA" id="QWPDLYG"/>
<dbReference type="SUPFAM" id="SSF56059">
    <property type="entry name" value="Glutathione synthetase ATP-binding domain-like"/>
    <property type="match status" value="1"/>
</dbReference>
<protein>
    <submittedName>
        <fullName evidence="1">Uncharacterized protein</fullName>
    </submittedName>
</protein>